<evidence type="ECO:0000313" key="1">
    <source>
        <dbReference type="EMBL" id="TCL02076.1"/>
    </source>
</evidence>
<keyword evidence="2" id="KW-1185">Reference proteome</keyword>
<evidence type="ECO:0000313" key="2">
    <source>
        <dbReference type="Proteomes" id="UP000294555"/>
    </source>
</evidence>
<protein>
    <submittedName>
        <fullName evidence="1">Uncharacterized protein</fullName>
    </submittedName>
</protein>
<sequence>MTARYTNIERLDWVGISAQLDIEGYAVLPRVRHANLSGSSTT</sequence>
<comment type="caution">
    <text evidence="1">The sequence shown here is derived from an EMBL/GenBank/DDBJ whole genome shotgun (WGS) entry which is preliminary data.</text>
</comment>
<reference evidence="1 2" key="1">
    <citation type="submission" date="2019-02" db="EMBL/GenBank/DDBJ databases">
        <title>Investigation of anaerobic lignin degradation for improved lignocellulosic biofuels.</title>
        <authorList>
            <person name="Deangelis K."/>
        </authorList>
    </citation>
    <scope>NUCLEOTIDE SEQUENCE [LARGE SCALE GENOMIC DNA]</scope>
    <source>
        <strain evidence="1 2">159R</strain>
    </source>
</reference>
<dbReference type="EMBL" id="SJOI01000001">
    <property type="protein sequence ID" value="TCL02076.1"/>
    <property type="molecule type" value="Genomic_DNA"/>
</dbReference>
<organism evidence="1 2">
    <name type="scientific">Sodalis ligni</name>
    <dbReference type="NCBI Taxonomy" id="2697027"/>
    <lineage>
        <taxon>Bacteria</taxon>
        <taxon>Pseudomonadati</taxon>
        <taxon>Pseudomonadota</taxon>
        <taxon>Gammaproteobacteria</taxon>
        <taxon>Enterobacterales</taxon>
        <taxon>Bruguierivoracaceae</taxon>
        <taxon>Sodalis</taxon>
    </lineage>
</organism>
<dbReference type="Proteomes" id="UP000294555">
    <property type="component" value="Unassembled WGS sequence"/>
</dbReference>
<name>A0A4R1NC09_9GAMM</name>
<accession>A0A4R1NC09</accession>
<dbReference type="AlphaFoldDB" id="A0A4R1NC09"/>
<proteinExistence type="predicted"/>
<gene>
    <name evidence="1" type="ORF">EZJ58_0066</name>
</gene>